<sequence length="169" mass="18776">MGDTFTWMIISVKQHMRSFLLLLDLQMHGGLIVPSKEIKKEKTSGLMMKLGCSKSDNAMTQSQHLSVLVILLETMRVQMELNMLGGGAYKSFCYRVGESGIKAHERRVPLAKIEESELQLRVWGAKDLKAVGAHALTYTASPTQRCKGQCLKSLREIAVPLAEGQLEVT</sequence>
<protein>
    <submittedName>
        <fullName evidence="2 3">Uncharacterized protein LOC107009354 isoform X2</fullName>
    </submittedName>
</protein>
<gene>
    <name evidence="2 3 4" type="primary">LOC107009354</name>
</gene>
<name>A0ABM1V2V4_SOLPN</name>
<dbReference type="Proteomes" id="UP000694930">
    <property type="component" value="Chromosome 2"/>
</dbReference>
<organism evidence="1 4">
    <name type="scientific">Solanum pennellii</name>
    <name type="common">Tomato</name>
    <name type="synonym">Lycopersicon pennellii</name>
    <dbReference type="NCBI Taxonomy" id="28526"/>
    <lineage>
        <taxon>Eukaryota</taxon>
        <taxon>Viridiplantae</taxon>
        <taxon>Streptophyta</taxon>
        <taxon>Embryophyta</taxon>
        <taxon>Tracheophyta</taxon>
        <taxon>Spermatophyta</taxon>
        <taxon>Magnoliopsida</taxon>
        <taxon>eudicotyledons</taxon>
        <taxon>Gunneridae</taxon>
        <taxon>Pentapetalae</taxon>
        <taxon>asterids</taxon>
        <taxon>lamiids</taxon>
        <taxon>Solanales</taxon>
        <taxon>Solanaceae</taxon>
        <taxon>Solanoideae</taxon>
        <taxon>Solaneae</taxon>
        <taxon>Solanum</taxon>
        <taxon>Solanum subgen. Lycopersicon</taxon>
    </lineage>
</organism>
<dbReference type="RefSeq" id="XP_015064160.1">
    <property type="nucleotide sequence ID" value="XM_015208674.2"/>
</dbReference>
<keyword evidence="1" id="KW-1185">Reference proteome</keyword>
<proteinExistence type="predicted"/>
<dbReference type="GeneID" id="107009354"/>
<accession>A0ABM1V2V4</accession>
<evidence type="ECO:0000313" key="2">
    <source>
        <dbReference type="RefSeq" id="XP_015064159.1"/>
    </source>
</evidence>
<evidence type="ECO:0000313" key="4">
    <source>
        <dbReference type="RefSeq" id="XP_027770072.1"/>
    </source>
</evidence>
<dbReference type="RefSeq" id="XP_027770072.1">
    <property type="nucleotide sequence ID" value="XM_027914271.1"/>
</dbReference>
<dbReference type="RefSeq" id="XP_015064159.1">
    <property type="nucleotide sequence ID" value="XM_015208673.2"/>
</dbReference>
<reference evidence="2 3" key="2">
    <citation type="submission" date="2025-05" db="UniProtKB">
        <authorList>
            <consortium name="RefSeq"/>
        </authorList>
    </citation>
    <scope>IDENTIFICATION</scope>
</reference>
<evidence type="ECO:0000313" key="1">
    <source>
        <dbReference type="Proteomes" id="UP000694930"/>
    </source>
</evidence>
<reference evidence="1" key="1">
    <citation type="journal article" date="2014" name="Nat. Genet.">
        <title>The genome of the stress-tolerant wild tomato species Solanum pennellii.</title>
        <authorList>
            <person name="Bolger A."/>
            <person name="Scossa F."/>
            <person name="Bolger M.E."/>
            <person name="Lanz C."/>
            <person name="Maumus F."/>
            <person name="Tohge T."/>
            <person name="Quesneville H."/>
            <person name="Alseekh S."/>
            <person name="Sorensen I."/>
            <person name="Lichtenstein G."/>
            <person name="Fich E.A."/>
            <person name="Conte M."/>
            <person name="Keller H."/>
            <person name="Schneeberger K."/>
            <person name="Schwacke R."/>
            <person name="Ofner I."/>
            <person name="Vrebalov J."/>
            <person name="Xu Y."/>
            <person name="Osorio S."/>
            <person name="Aflitos S.A."/>
            <person name="Schijlen E."/>
            <person name="Jimenez-Gomez J.M."/>
            <person name="Ryngajllo M."/>
            <person name="Kimura S."/>
            <person name="Kumar R."/>
            <person name="Koenig D."/>
            <person name="Headland L.R."/>
            <person name="Maloof J.N."/>
            <person name="Sinha N."/>
            <person name="van Ham R.C."/>
            <person name="Lankhorst R.K."/>
            <person name="Mao L."/>
            <person name="Vogel A."/>
            <person name="Arsova B."/>
            <person name="Panstruga R."/>
            <person name="Fei Z."/>
            <person name="Rose J.K."/>
            <person name="Zamir D."/>
            <person name="Carrari F."/>
            <person name="Giovannoni J.J."/>
            <person name="Weigel D."/>
            <person name="Usadel B."/>
            <person name="Fernie A.R."/>
        </authorList>
    </citation>
    <scope>NUCLEOTIDE SEQUENCE [LARGE SCALE GENOMIC DNA]</scope>
</reference>
<evidence type="ECO:0000313" key="3">
    <source>
        <dbReference type="RefSeq" id="XP_015064160.1"/>
    </source>
</evidence>